<dbReference type="OrthoDB" id="5917354at2759"/>
<feature type="region of interest" description="Disordered" evidence="1">
    <location>
        <begin position="1"/>
        <end position="53"/>
    </location>
</feature>
<dbReference type="AlphaFoldDB" id="A0A0V1MPH4"/>
<evidence type="ECO:0000256" key="1">
    <source>
        <dbReference type="SAM" id="MobiDB-lite"/>
    </source>
</evidence>
<proteinExistence type="predicted"/>
<reference evidence="2 3" key="1">
    <citation type="submission" date="2015-01" db="EMBL/GenBank/DDBJ databases">
        <title>Evolution of Trichinella species and genotypes.</title>
        <authorList>
            <person name="Korhonen P.K."/>
            <person name="Edoardo P."/>
            <person name="Giuseppe L.R."/>
            <person name="Gasser R.B."/>
        </authorList>
    </citation>
    <scope>NUCLEOTIDE SEQUENCE [LARGE SCALE GENOMIC DNA]</scope>
    <source>
        <strain evidence="2">ISS1980</strain>
    </source>
</reference>
<gene>
    <name evidence="2" type="ORF">T10_12006</name>
</gene>
<dbReference type="EMBL" id="JYDO01000061">
    <property type="protein sequence ID" value="KRZ73586.1"/>
    <property type="molecule type" value="Genomic_DNA"/>
</dbReference>
<keyword evidence="3" id="KW-1185">Reference proteome</keyword>
<comment type="caution">
    <text evidence="2">The sequence shown here is derived from an EMBL/GenBank/DDBJ whole genome shotgun (WGS) entry which is preliminary data.</text>
</comment>
<sequence>MSTHEKDRARDSAGRGPRMEKDEHKSRKRESSATRDHDTGTKERRMGEDGCTEAEGCKVIYYKNV</sequence>
<evidence type="ECO:0000313" key="2">
    <source>
        <dbReference type="EMBL" id="KRZ73586.1"/>
    </source>
</evidence>
<organism evidence="2 3">
    <name type="scientific">Trichinella papuae</name>
    <dbReference type="NCBI Taxonomy" id="268474"/>
    <lineage>
        <taxon>Eukaryota</taxon>
        <taxon>Metazoa</taxon>
        <taxon>Ecdysozoa</taxon>
        <taxon>Nematoda</taxon>
        <taxon>Enoplea</taxon>
        <taxon>Dorylaimia</taxon>
        <taxon>Trichinellida</taxon>
        <taxon>Trichinellidae</taxon>
        <taxon>Trichinella</taxon>
    </lineage>
</organism>
<protein>
    <submittedName>
        <fullName evidence="2">Uncharacterized protein</fullName>
    </submittedName>
</protein>
<dbReference type="Proteomes" id="UP000054843">
    <property type="component" value="Unassembled WGS sequence"/>
</dbReference>
<feature type="compositionally biased region" description="Basic and acidic residues" evidence="1">
    <location>
        <begin position="1"/>
        <end position="48"/>
    </location>
</feature>
<name>A0A0V1MPH4_9BILA</name>
<accession>A0A0V1MPH4</accession>
<evidence type="ECO:0000313" key="3">
    <source>
        <dbReference type="Proteomes" id="UP000054843"/>
    </source>
</evidence>